<dbReference type="SUPFAM" id="SSF49384">
    <property type="entry name" value="Carbohydrate-binding domain"/>
    <property type="match status" value="1"/>
</dbReference>
<evidence type="ECO:0000259" key="10">
    <source>
        <dbReference type="PROSITE" id="PS51173"/>
    </source>
</evidence>
<dbReference type="Pfam" id="PF00069">
    <property type="entry name" value="Pkinase"/>
    <property type="match status" value="1"/>
</dbReference>
<dbReference type="InterPro" id="IPR000719">
    <property type="entry name" value="Prot_kinase_dom"/>
</dbReference>
<dbReference type="PANTHER" id="PTHR43289">
    <property type="entry name" value="MITOGEN-ACTIVATED PROTEIN KINASE KINASE KINASE 20-RELATED"/>
    <property type="match status" value="1"/>
</dbReference>
<feature type="binding site" evidence="7">
    <location>
        <position position="52"/>
    </location>
    <ligand>
        <name>ATP</name>
        <dbReference type="ChEBI" id="CHEBI:30616"/>
    </ligand>
</feature>
<protein>
    <recommendedName>
        <fullName evidence="1">non-specific serine/threonine protein kinase</fullName>
        <ecNumber evidence="1">2.7.11.1</ecNumber>
    </recommendedName>
</protein>
<feature type="domain" description="CBM2" evidence="10">
    <location>
        <begin position="393"/>
        <end position="505"/>
    </location>
</feature>
<gene>
    <name evidence="11" type="ORF">I0C86_04610</name>
</gene>
<dbReference type="InterPro" id="IPR011009">
    <property type="entry name" value="Kinase-like_dom_sf"/>
</dbReference>
<evidence type="ECO:0000256" key="1">
    <source>
        <dbReference type="ARBA" id="ARBA00012513"/>
    </source>
</evidence>
<dbReference type="EMBL" id="JADPUN010000069">
    <property type="protein sequence ID" value="MBF9128280.1"/>
    <property type="molecule type" value="Genomic_DNA"/>
</dbReference>
<name>A0ABS0GQ44_9ACTN</name>
<dbReference type="Proteomes" id="UP000638560">
    <property type="component" value="Unassembled WGS sequence"/>
</dbReference>
<proteinExistence type="predicted"/>
<evidence type="ECO:0000256" key="7">
    <source>
        <dbReference type="PROSITE-ProRule" id="PRU10141"/>
    </source>
</evidence>
<dbReference type="SUPFAM" id="SSF56112">
    <property type="entry name" value="Protein kinase-like (PK-like)"/>
    <property type="match status" value="1"/>
</dbReference>
<dbReference type="GO" id="GO:0016301">
    <property type="term" value="F:kinase activity"/>
    <property type="evidence" value="ECO:0007669"/>
    <property type="project" value="UniProtKB-KW"/>
</dbReference>
<dbReference type="Gene3D" id="2.60.40.290">
    <property type="match status" value="1"/>
</dbReference>
<organism evidence="11 12">
    <name type="scientific">Plantactinospora alkalitolerans</name>
    <dbReference type="NCBI Taxonomy" id="2789879"/>
    <lineage>
        <taxon>Bacteria</taxon>
        <taxon>Bacillati</taxon>
        <taxon>Actinomycetota</taxon>
        <taxon>Actinomycetes</taxon>
        <taxon>Micromonosporales</taxon>
        <taxon>Micromonosporaceae</taxon>
        <taxon>Plantactinospora</taxon>
    </lineage>
</organism>
<dbReference type="Pfam" id="PF00553">
    <property type="entry name" value="CBM_2"/>
    <property type="match status" value="1"/>
</dbReference>
<comment type="caution">
    <text evidence="11">The sequence shown here is derived from an EMBL/GenBank/DDBJ whole genome shotgun (WGS) entry which is preliminary data.</text>
</comment>
<dbReference type="InterPro" id="IPR008266">
    <property type="entry name" value="Tyr_kinase_AS"/>
</dbReference>
<feature type="compositionally biased region" description="Pro residues" evidence="8">
    <location>
        <begin position="554"/>
        <end position="565"/>
    </location>
</feature>
<dbReference type="PROSITE" id="PS00109">
    <property type="entry name" value="PROTEIN_KINASE_TYR"/>
    <property type="match status" value="1"/>
</dbReference>
<dbReference type="RefSeq" id="WP_196199936.1">
    <property type="nucleotide sequence ID" value="NZ_JADPUN010000069.1"/>
</dbReference>
<dbReference type="Gene3D" id="1.10.510.10">
    <property type="entry name" value="Transferase(Phosphotransferase) domain 1"/>
    <property type="match status" value="1"/>
</dbReference>
<dbReference type="Gene3D" id="3.30.200.20">
    <property type="entry name" value="Phosphorylase Kinase, domain 1"/>
    <property type="match status" value="1"/>
</dbReference>
<keyword evidence="4 7" id="KW-0547">Nucleotide-binding</keyword>
<dbReference type="EC" id="2.7.11.1" evidence="1"/>
<evidence type="ECO:0000259" key="9">
    <source>
        <dbReference type="PROSITE" id="PS50011"/>
    </source>
</evidence>
<feature type="domain" description="Protein kinase" evidence="9">
    <location>
        <begin position="23"/>
        <end position="291"/>
    </location>
</feature>
<dbReference type="PROSITE" id="PS51173">
    <property type="entry name" value="CBM2"/>
    <property type="match status" value="1"/>
</dbReference>
<evidence type="ECO:0000256" key="3">
    <source>
        <dbReference type="ARBA" id="ARBA00022679"/>
    </source>
</evidence>
<evidence type="ECO:0000256" key="4">
    <source>
        <dbReference type="ARBA" id="ARBA00022741"/>
    </source>
</evidence>
<evidence type="ECO:0000256" key="8">
    <source>
        <dbReference type="SAM" id="MobiDB-lite"/>
    </source>
</evidence>
<dbReference type="PANTHER" id="PTHR43289:SF6">
    <property type="entry name" value="SERINE_THREONINE-PROTEIN KINASE NEKL-3"/>
    <property type="match status" value="1"/>
</dbReference>
<feature type="region of interest" description="Disordered" evidence="8">
    <location>
        <begin position="521"/>
        <end position="575"/>
    </location>
</feature>
<keyword evidence="2" id="KW-0723">Serine/threonine-protein kinase</keyword>
<dbReference type="PROSITE" id="PS50011">
    <property type="entry name" value="PROTEIN_KINASE_DOM"/>
    <property type="match status" value="1"/>
</dbReference>
<keyword evidence="3" id="KW-0808">Transferase</keyword>
<reference evidence="11 12" key="1">
    <citation type="submission" date="2020-11" db="EMBL/GenBank/DDBJ databases">
        <title>A novel isolate from a Black sea contaminated sediment with potential to produce alkanes: Plantactinospora alkalitolerans sp. nov.</title>
        <authorList>
            <person name="Carro L."/>
            <person name="Veyisoglu A."/>
            <person name="Guven K."/>
            <person name="Schumann P."/>
            <person name="Klenk H.-P."/>
            <person name="Sahin N."/>
        </authorList>
    </citation>
    <scope>NUCLEOTIDE SEQUENCE [LARGE SCALE GENOMIC DNA]</scope>
    <source>
        <strain evidence="11 12">S1510</strain>
    </source>
</reference>
<dbReference type="InterPro" id="IPR012291">
    <property type="entry name" value="CBM2_carb-bd_dom_sf"/>
</dbReference>
<dbReference type="SMART" id="SM00637">
    <property type="entry name" value="CBD_II"/>
    <property type="match status" value="1"/>
</dbReference>
<sequence length="575" mass="59044">MTGWGRRGGSTNGYGTELVGERYRLIEELGEGGMSVVWRGHDEVLGRAVAVKMLTPRLVNDRTFRHQLRVEARAAARLSHPHITGVYDYGESVRFGRTVPYVVMELVDGESLANWLDREGTLPWRDAVVVGAQVAAALATAHARNIVHRDITPGNVMLTGMGAKVVDFGISALVGERDGDADGGLYGTPAYLAPERLTRGEVCPATDVYALGLLLYRMLTGRLPWRAATRTDMLRAHLHREPAPMPPVPGLPSEVVTLVDRTLAKVPAERPSSAELARTLSQVAGVAVPLVGLVGLVGPEPSGSGQSGQSGQSGPAVPMVPMVDPGTAILSQVTTTSAAPLARPSRRPLPAWAGNPLRIAAVGIGLLAATGAVWAASGEDPQSAGVTAGATNPAAGSATCGVDYALRMDSARAFEAEVTVTNLGARPVRDWTLNFAFPGDQVLKANPSPGSRQEGRNVVLRPAEDGPEAVLPAGGVARFNLVGTHGGANPLPVAFTLGDSACSVQVSGVAGETGGVAAGTVAGTQAPITSRPASRPNGDAGPEKKGPAADGPGPAGPAPKGPGPAGPKDKGPKHG</sequence>
<dbReference type="InterPro" id="IPR017441">
    <property type="entry name" value="Protein_kinase_ATP_BS"/>
</dbReference>
<keyword evidence="12" id="KW-1185">Reference proteome</keyword>
<dbReference type="InterPro" id="IPR001919">
    <property type="entry name" value="CBD2"/>
</dbReference>
<evidence type="ECO:0000256" key="6">
    <source>
        <dbReference type="ARBA" id="ARBA00022840"/>
    </source>
</evidence>
<evidence type="ECO:0000313" key="11">
    <source>
        <dbReference type="EMBL" id="MBF9128280.1"/>
    </source>
</evidence>
<dbReference type="InterPro" id="IPR008965">
    <property type="entry name" value="CBM2/CBM3_carb-bd_dom_sf"/>
</dbReference>
<evidence type="ECO:0000256" key="5">
    <source>
        <dbReference type="ARBA" id="ARBA00022777"/>
    </source>
</evidence>
<keyword evidence="6 7" id="KW-0067">ATP-binding</keyword>
<dbReference type="PROSITE" id="PS00107">
    <property type="entry name" value="PROTEIN_KINASE_ATP"/>
    <property type="match status" value="1"/>
</dbReference>
<evidence type="ECO:0000256" key="2">
    <source>
        <dbReference type="ARBA" id="ARBA00022527"/>
    </source>
</evidence>
<accession>A0ABS0GQ44</accession>
<dbReference type="CDD" id="cd14014">
    <property type="entry name" value="STKc_PknB_like"/>
    <property type="match status" value="1"/>
</dbReference>
<keyword evidence="5 11" id="KW-0418">Kinase</keyword>
<evidence type="ECO:0000313" key="12">
    <source>
        <dbReference type="Proteomes" id="UP000638560"/>
    </source>
</evidence>